<feature type="region of interest" description="Disordered" evidence="1">
    <location>
        <begin position="77"/>
        <end position="104"/>
    </location>
</feature>
<feature type="signal peptide" evidence="2">
    <location>
        <begin position="1"/>
        <end position="36"/>
    </location>
</feature>
<dbReference type="InterPro" id="IPR001223">
    <property type="entry name" value="Glyco_hydro18_cat"/>
</dbReference>
<dbReference type="EMBL" id="JBHTKZ010000035">
    <property type="protein sequence ID" value="MFD1182970.1"/>
    <property type="molecule type" value="Genomic_DNA"/>
</dbReference>
<reference evidence="5" key="1">
    <citation type="journal article" date="2019" name="Int. J. Syst. Evol. Microbiol.">
        <title>The Global Catalogue of Microorganisms (GCM) 10K type strain sequencing project: providing services to taxonomists for standard genome sequencing and annotation.</title>
        <authorList>
            <consortium name="The Broad Institute Genomics Platform"/>
            <consortium name="The Broad Institute Genome Sequencing Center for Infectious Disease"/>
            <person name="Wu L."/>
            <person name="Ma J."/>
        </authorList>
    </citation>
    <scope>NUCLEOTIDE SEQUENCE [LARGE SCALE GENOMIC DNA]</scope>
    <source>
        <strain evidence="5">CCUG 48216</strain>
    </source>
</reference>
<proteinExistence type="predicted"/>
<dbReference type="SUPFAM" id="SSF51445">
    <property type="entry name" value="(Trans)glycosidases"/>
    <property type="match status" value="1"/>
</dbReference>
<evidence type="ECO:0000256" key="1">
    <source>
        <dbReference type="SAM" id="MobiDB-lite"/>
    </source>
</evidence>
<feature type="domain" description="GH18" evidence="3">
    <location>
        <begin position="40"/>
        <end position="104"/>
    </location>
</feature>
<accession>A0ABW3SEP4</accession>
<gene>
    <name evidence="4" type="ORF">ACFQ2Z_16550</name>
</gene>
<keyword evidence="2" id="KW-0732">Signal</keyword>
<feature type="chain" id="PRO_5046754401" description="GH18 domain-containing protein" evidence="2">
    <location>
        <begin position="37"/>
        <end position="104"/>
    </location>
</feature>
<evidence type="ECO:0000256" key="2">
    <source>
        <dbReference type="SAM" id="SignalP"/>
    </source>
</evidence>
<dbReference type="PROSITE" id="PS51910">
    <property type="entry name" value="GH18_2"/>
    <property type="match status" value="1"/>
</dbReference>
<organism evidence="4 5">
    <name type="scientific">Paenibacillus timonensis</name>
    <dbReference type="NCBI Taxonomy" id="225915"/>
    <lineage>
        <taxon>Bacteria</taxon>
        <taxon>Bacillati</taxon>
        <taxon>Bacillota</taxon>
        <taxon>Bacilli</taxon>
        <taxon>Bacillales</taxon>
        <taxon>Paenibacillaceae</taxon>
        <taxon>Paenibacillus</taxon>
    </lineage>
</organism>
<evidence type="ECO:0000313" key="5">
    <source>
        <dbReference type="Proteomes" id="UP001597211"/>
    </source>
</evidence>
<name>A0ABW3SEP4_9BACL</name>
<keyword evidence="5" id="KW-1185">Reference proteome</keyword>
<comment type="caution">
    <text evidence="4">The sequence shown here is derived from an EMBL/GenBank/DDBJ whole genome shotgun (WGS) entry which is preliminary data.</text>
</comment>
<evidence type="ECO:0000313" key="4">
    <source>
        <dbReference type="EMBL" id="MFD1182970.1"/>
    </source>
</evidence>
<dbReference type="InterPro" id="IPR017853">
    <property type="entry name" value="GH"/>
</dbReference>
<protein>
    <recommendedName>
        <fullName evidence="3">GH18 domain-containing protein</fullName>
    </recommendedName>
</protein>
<sequence length="104" mass="11569">MRTRSFAMKWKLFTMTCLALSLLLPGGLLQPKAAQAADPYKIVAYYPSWGAYTRNFNVFDIDASKITHINYAFADSLGRPARQSGPGRAESGNLADARRERPND</sequence>
<dbReference type="Proteomes" id="UP001597211">
    <property type="component" value="Unassembled WGS sequence"/>
</dbReference>
<dbReference type="Gene3D" id="3.20.20.80">
    <property type="entry name" value="Glycosidases"/>
    <property type="match status" value="1"/>
</dbReference>
<dbReference type="RefSeq" id="WP_372489865.1">
    <property type="nucleotide sequence ID" value="NZ_JAQDEO010000038.1"/>
</dbReference>
<evidence type="ECO:0000259" key="3">
    <source>
        <dbReference type="PROSITE" id="PS51910"/>
    </source>
</evidence>